<sequence>MRLFYAILLSEEMKRALVGAQDFLRAQGIQGNYTRHENLHLTLAFLGETDRLSAARRAAEQLGEEPFRLSLKGVGSFRRGDSELFWAGVNLTSELKRLQSVLSGCLREEGFSLENRRFQPHLTLAREVRVPASFDREAFSSSVSPTEMEVRVVSLMKSERIRGVLTYTEIFRGSLISKK</sequence>
<comment type="function">
    <text evidence="2">Hydrolyzes RNA 2',3'-cyclic phosphodiester to an RNA 2'-phosphomonoester.</text>
</comment>
<feature type="active site" description="Proton acceptor" evidence="2">
    <location>
        <position position="121"/>
    </location>
</feature>
<feature type="short sequence motif" description="HXTX 2" evidence="2">
    <location>
        <begin position="121"/>
        <end position="124"/>
    </location>
</feature>
<dbReference type="PANTHER" id="PTHR35561">
    <property type="entry name" value="RNA 2',3'-CYCLIC PHOSPHODIESTERASE"/>
    <property type="match status" value="1"/>
</dbReference>
<name>A0A9D1ALG0_9FIRM</name>
<dbReference type="GO" id="GO:0004113">
    <property type="term" value="F:2',3'-cyclic-nucleotide 3'-phosphodiesterase activity"/>
    <property type="evidence" value="ECO:0007669"/>
    <property type="project" value="InterPro"/>
</dbReference>
<dbReference type="Pfam" id="PF13563">
    <property type="entry name" value="2_5_RNA_ligase2"/>
    <property type="match status" value="1"/>
</dbReference>
<proteinExistence type="inferred from homology"/>
<dbReference type="EC" id="3.1.4.58" evidence="2"/>
<reference evidence="3" key="2">
    <citation type="journal article" date="2021" name="PeerJ">
        <title>Extensive microbial diversity within the chicken gut microbiome revealed by metagenomics and culture.</title>
        <authorList>
            <person name="Gilroy R."/>
            <person name="Ravi A."/>
            <person name="Getino M."/>
            <person name="Pursley I."/>
            <person name="Horton D.L."/>
            <person name="Alikhan N.F."/>
            <person name="Baker D."/>
            <person name="Gharbi K."/>
            <person name="Hall N."/>
            <person name="Watson M."/>
            <person name="Adriaenssens E.M."/>
            <person name="Foster-Nyarko E."/>
            <person name="Jarju S."/>
            <person name="Secka A."/>
            <person name="Antonio M."/>
            <person name="Oren A."/>
            <person name="Chaudhuri R.R."/>
            <person name="La Ragione R."/>
            <person name="Hildebrand F."/>
            <person name="Pallen M.J."/>
        </authorList>
    </citation>
    <scope>NUCLEOTIDE SEQUENCE</scope>
    <source>
        <strain evidence="3">ChiSxjej1B13-7958</strain>
    </source>
</reference>
<comment type="similarity">
    <text evidence="2">Belongs to the 2H phosphoesterase superfamily. ThpR family.</text>
</comment>
<evidence type="ECO:0000313" key="4">
    <source>
        <dbReference type="Proteomes" id="UP000824242"/>
    </source>
</evidence>
<keyword evidence="1 2" id="KW-0378">Hydrolase</keyword>
<feature type="active site" description="Proton donor" evidence="2">
    <location>
        <position position="40"/>
    </location>
</feature>
<evidence type="ECO:0000256" key="2">
    <source>
        <dbReference type="HAMAP-Rule" id="MF_01940"/>
    </source>
</evidence>
<comment type="catalytic activity">
    <reaction evidence="2">
        <text>a 3'-end 2',3'-cyclophospho-ribonucleotide-RNA + H2O = a 3'-end 2'-phospho-ribonucleotide-RNA + H(+)</text>
        <dbReference type="Rhea" id="RHEA:11828"/>
        <dbReference type="Rhea" id="RHEA-COMP:10464"/>
        <dbReference type="Rhea" id="RHEA-COMP:17353"/>
        <dbReference type="ChEBI" id="CHEBI:15377"/>
        <dbReference type="ChEBI" id="CHEBI:15378"/>
        <dbReference type="ChEBI" id="CHEBI:83064"/>
        <dbReference type="ChEBI" id="CHEBI:173113"/>
        <dbReference type="EC" id="3.1.4.58"/>
    </reaction>
</comment>
<dbReference type="Gene3D" id="3.90.1140.10">
    <property type="entry name" value="Cyclic phosphodiesterase"/>
    <property type="match status" value="1"/>
</dbReference>
<protein>
    <recommendedName>
        <fullName evidence="2">RNA 2',3'-cyclic phosphodiesterase</fullName>
        <shortName evidence="2">RNA 2',3'-CPDase</shortName>
        <ecNumber evidence="2">3.1.4.58</ecNumber>
    </recommendedName>
</protein>
<dbReference type="EMBL" id="DVGZ01000041">
    <property type="protein sequence ID" value="HIR46866.1"/>
    <property type="molecule type" value="Genomic_DNA"/>
</dbReference>
<dbReference type="NCBIfam" id="TIGR02258">
    <property type="entry name" value="2_5_ligase"/>
    <property type="match status" value="1"/>
</dbReference>
<dbReference type="InterPro" id="IPR004175">
    <property type="entry name" value="RNA_CPDase"/>
</dbReference>
<dbReference type="InterPro" id="IPR009097">
    <property type="entry name" value="Cyclic_Pdiesterase"/>
</dbReference>
<dbReference type="PANTHER" id="PTHR35561:SF1">
    <property type="entry name" value="RNA 2',3'-CYCLIC PHOSPHODIESTERASE"/>
    <property type="match status" value="1"/>
</dbReference>
<dbReference type="Proteomes" id="UP000824242">
    <property type="component" value="Unassembled WGS sequence"/>
</dbReference>
<evidence type="ECO:0000313" key="3">
    <source>
        <dbReference type="EMBL" id="HIR46866.1"/>
    </source>
</evidence>
<comment type="caution">
    <text evidence="3">The sequence shown here is derived from an EMBL/GenBank/DDBJ whole genome shotgun (WGS) entry which is preliminary data.</text>
</comment>
<gene>
    <name evidence="3" type="primary">thpR</name>
    <name evidence="3" type="ORF">IAB89_04275</name>
</gene>
<reference evidence="3" key="1">
    <citation type="submission" date="2020-10" db="EMBL/GenBank/DDBJ databases">
        <authorList>
            <person name="Gilroy R."/>
        </authorList>
    </citation>
    <scope>NUCLEOTIDE SEQUENCE</scope>
    <source>
        <strain evidence="3">ChiSxjej1B13-7958</strain>
    </source>
</reference>
<dbReference type="SUPFAM" id="SSF55144">
    <property type="entry name" value="LigT-like"/>
    <property type="match status" value="1"/>
</dbReference>
<dbReference type="GO" id="GO:0008664">
    <property type="term" value="F:RNA 2',3'-cyclic 3'-phosphodiesterase activity"/>
    <property type="evidence" value="ECO:0007669"/>
    <property type="project" value="UniProtKB-EC"/>
</dbReference>
<feature type="short sequence motif" description="HXTX 1" evidence="2">
    <location>
        <begin position="40"/>
        <end position="43"/>
    </location>
</feature>
<evidence type="ECO:0000256" key="1">
    <source>
        <dbReference type="ARBA" id="ARBA00022801"/>
    </source>
</evidence>
<accession>A0A9D1ALG0</accession>
<dbReference type="AlphaFoldDB" id="A0A9D1ALG0"/>
<dbReference type="HAMAP" id="MF_01940">
    <property type="entry name" value="RNA_CPDase"/>
    <property type="match status" value="1"/>
</dbReference>
<organism evidence="3 4">
    <name type="scientific">Candidatus Caccousia avicola</name>
    <dbReference type="NCBI Taxonomy" id="2840721"/>
    <lineage>
        <taxon>Bacteria</taxon>
        <taxon>Bacillati</taxon>
        <taxon>Bacillota</taxon>
        <taxon>Clostridia</taxon>
        <taxon>Eubacteriales</taxon>
        <taxon>Oscillospiraceae</taxon>
        <taxon>Oscillospiraceae incertae sedis</taxon>
        <taxon>Candidatus Caccousia</taxon>
    </lineage>
</organism>